<gene>
    <name evidence="4" type="ORF">QQX04_00630</name>
</gene>
<evidence type="ECO:0000256" key="1">
    <source>
        <dbReference type="ARBA" id="ARBA00023295"/>
    </source>
</evidence>
<feature type="domain" description="Fibronectin type-III" evidence="3">
    <location>
        <begin position="1715"/>
        <end position="1808"/>
    </location>
</feature>
<dbReference type="EMBL" id="JAUHPV010000001">
    <property type="protein sequence ID" value="MDN4471491.1"/>
    <property type="molecule type" value="Genomic_DNA"/>
</dbReference>
<feature type="domain" description="Fibronectin type-III" evidence="3">
    <location>
        <begin position="1469"/>
        <end position="1608"/>
    </location>
</feature>
<keyword evidence="2" id="KW-0119">Carbohydrate metabolism</keyword>
<organism evidence="4 5">
    <name type="scientific">Demequina zhanjiangensis</name>
    <dbReference type="NCBI Taxonomy" id="3051659"/>
    <lineage>
        <taxon>Bacteria</taxon>
        <taxon>Bacillati</taxon>
        <taxon>Actinomycetota</taxon>
        <taxon>Actinomycetes</taxon>
        <taxon>Micrococcales</taxon>
        <taxon>Demequinaceae</taxon>
        <taxon>Demequina</taxon>
    </lineage>
</organism>
<keyword evidence="5" id="KW-1185">Reference proteome</keyword>
<evidence type="ECO:0000256" key="2">
    <source>
        <dbReference type="ARBA" id="ARBA00023326"/>
    </source>
</evidence>
<dbReference type="InterPro" id="IPR036116">
    <property type="entry name" value="FN3_sf"/>
</dbReference>
<reference evidence="4" key="1">
    <citation type="submission" date="2023-06" db="EMBL/GenBank/DDBJ databases">
        <title>SYSU T00b26.</title>
        <authorList>
            <person name="Gao L."/>
            <person name="Fang B.-Z."/>
            <person name="Li W.-J."/>
        </authorList>
    </citation>
    <scope>NUCLEOTIDE SEQUENCE</scope>
    <source>
        <strain evidence="4">SYSU T00b26</strain>
    </source>
</reference>
<accession>A0ABT8FX64</accession>
<proteinExistence type="predicted"/>
<evidence type="ECO:0000313" key="4">
    <source>
        <dbReference type="EMBL" id="MDN4471491.1"/>
    </source>
</evidence>
<comment type="caution">
    <text evidence="4">The sequence shown here is derived from an EMBL/GenBank/DDBJ whole genome shotgun (WGS) entry which is preliminary data.</text>
</comment>
<dbReference type="Gene3D" id="2.60.40.3440">
    <property type="match status" value="1"/>
</dbReference>
<dbReference type="RefSeq" id="WP_301125172.1">
    <property type="nucleotide sequence ID" value="NZ_JAUHPV010000001.1"/>
</dbReference>
<evidence type="ECO:0000313" key="5">
    <source>
        <dbReference type="Proteomes" id="UP001172738"/>
    </source>
</evidence>
<keyword evidence="1" id="KW-0326">Glycosidase</keyword>
<sequence>MAAARAARLRRGPALRVTAVVALGVSLATAALLAPGYEVQETEPVEMSVWVTRDDGRYARVNTDLGEFEAVQNVSDPTTVVQSGTRGMVFTQRFGRAWALTGADPADLVDTDGEGGGTVATIPSGTETVSASGGEIAYLTGAGEVFLGALPDADGGSTSPYQLDPLTESVTPDSDAPAERYVADAVAVGDDGMVAVYSSAEAAVRVYRVADGAFTGGPQALAGAPAGAETVEMAVVSGRWVLSAPESGRLWIEGLDDAIDTGATESAVLQSSGSGREDVLLSDEAGLVSVSLEDGTVERIVDSLGTPAPPVVVDGVAYAAWVSLTGGTLWASDQDGVREIEVLTEELDENRGVSPVFRANGDRAVLTETSSGMVWLVSDGTLLPVDEWAPLAETEEQAGTIEVDDVIEPEPPVAEDDVLGVRAGSVVSLPLLLNDHDPNSKDVLTIVPSSVTAIDEGFGEVGLVSDDQGAVIDVRATSGTATFMYSVTDGSATSSPATVTLTVIDDAVQTAPVWCGVENCVKEWPAPQIAPGGYTSTDVLSGWVDPEGDPVTLMDAVVDDPSAPVTVVPTSDGQVAIRHLDANATSETLTITVTVVDSRGATAQRQLTLRVTQTPALVARATAVTVGAGETATVTLEDMVSGGSGSYSLADAAPSTTSADLLSVLPSVADGTIDVSSTEEGSYTATYTVEDTVTGARQTAVLRVTVDSSPRALAAAPLTAFVRTGEDTTVDVLSAVTSSQGRVLMVQQATTDDSGLSVSVVDQTFVRVSATAAATDQIPLGIADILIADGTGAAVRTQLTVILIPSTHGVGPIAAPDTVTVRAGAQVDIPVLSNDVTPRGERLLLHPDVLGSDAPDELAFASGPVLRYVAPTVPGVYTLRYSAYLEGDAGRLDTATVTVTVLPEGVNSAPQPRDHQTRVLAGRSVTLTVDMTGIDPDGDSVTLVGVSQPSPGEGVATIGPSGRTLTYRAPAAGIPSGQIEFSYTVRDSQGATGTASVSVGVLSGELADVAPVTYGDNVTVELGSDAPVSVLPLINDRDPLQGELSLVELRPNVDETTDPVEYARLSALIDNGTDLSSGLVALLAGDVEGIHSYVYTVESQTSFSTAEGLIVVEVTDTPAPDAIQIDDTIVTLETRAALETDGLDVVTDQVRWATGEIEDLTLSLWEGAPAGFRVDGWRIRGSLPDSGALVPFALTGTDAAGNEEVGYGFLRIPAFDDMRLQPAAGLSAAEVGEEQSIDLSLRDMLGVAPRDEIQVLESDTFRVQRANATCTPSGETSVTYAAGREAPWTDTCSVPVRVSGQQTWTTVHLPLTIVPKDPQAVLGSLSRTVRPGANDSVDMLAAMVSWEGDRVGDVDSLDLRATYSGDSFVVVQQGNQLSIIAKADARPGTRETVAVTSAAYGGLSASVTLVVGTAKAESPVGATFSTQCDVSAGPCTVTVIGVAGEHDPYAGAPESGLTLVGVGPEGASTAACPVATVTVTSGSQVSLAWPSSERPPGGECVVDFVVADAQGATGRGTLTVDVLGYPQTPSSVVTQSYTPTSATLLVTLGQAAQAHPAVTSVRLYEGGAAVSAPCTAAGAGAYTCVVSGLVNGERHTYTARAVNSIGESLDTSPVTTWAYEAPTVESLTADPVYRASRTTEDRGVVSLTIGADDDVEGYLVVATEQVIARTGALTTAEILLPVGAQQLAIVPLSRYAPPTTGTNEGSASTTGVTVAGKPRFTAGAVTATASGTTLTVSSPAVDANYSTRAVTEVRAAWRTGTPTCTMSADGSAAVSGAEVTSTTATLSGLTQNVEYHVGVCASNGFGSAWLAASQTYLTWVAPGDPTGNSTYRVDTTPSWNDNVASFMDVTPPNLNVGNRFTLYYEYDGAGKSTEFTLSPLSVQTITAASCLTASPDNCGDPILVTPASGSPPTTVRATFPTECYADGADPSTLVTITAAARGSADITLDTVQDEYVVTFDGPFASLPDLRYPALACAPTPTPSATPNP</sequence>
<protein>
    <submittedName>
        <fullName evidence="4">Ig-like domain-containing protein</fullName>
    </submittedName>
</protein>
<keyword evidence="1" id="KW-0378">Hydrolase</keyword>
<keyword evidence="2" id="KW-0624">Polysaccharide degradation</keyword>
<name>A0ABT8FX64_9MICO</name>
<dbReference type="Proteomes" id="UP001172738">
    <property type="component" value="Unassembled WGS sequence"/>
</dbReference>
<evidence type="ECO:0000259" key="3">
    <source>
        <dbReference type="SMART" id="SM00060"/>
    </source>
</evidence>
<dbReference type="InterPro" id="IPR003961">
    <property type="entry name" value="FN3_dom"/>
</dbReference>
<dbReference type="SUPFAM" id="SSF49265">
    <property type="entry name" value="Fibronectin type III"/>
    <property type="match status" value="1"/>
</dbReference>
<dbReference type="Pfam" id="PF17963">
    <property type="entry name" value="Big_9"/>
    <property type="match status" value="2"/>
</dbReference>
<dbReference type="SMART" id="SM00060">
    <property type="entry name" value="FN3"/>
    <property type="match status" value="2"/>
</dbReference>